<evidence type="ECO:0000313" key="4">
    <source>
        <dbReference type="Proteomes" id="UP001529510"/>
    </source>
</evidence>
<dbReference type="EMBL" id="JAMKFB020000003">
    <property type="protein sequence ID" value="KAL0197310.1"/>
    <property type="molecule type" value="Genomic_DNA"/>
</dbReference>
<comment type="caution">
    <text evidence="3">The sequence shown here is derived from an EMBL/GenBank/DDBJ whole genome shotgun (WGS) entry which is preliminary data.</text>
</comment>
<dbReference type="InterPro" id="IPR043504">
    <property type="entry name" value="Peptidase_S1_PA_chymotrypsin"/>
</dbReference>
<dbReference type="InterPro" id="IPR001254">
    <property type="entry name" value="Trypsin_dom"/>
</dbReference>
<sequence>QGSTWIQAGVVSFGRGCAEPNLPGVYARVSNYQNWITQHVGMNNTGFVPFISTAPVLDETCPTP</sequence>
<organism evidence="3 4">
    <name type="scientific">Cirrhinus mrigala</name>
    <name type="common">Mrigala</name>
    <dbReference type="NCBI Taxonomy" id="683832"/>
    <lineage>
        <taxon>Eukaryota</taxon>
        <taxon>Metazoa</taxon>
        <taxon>Chordata</taxon>
        <taxon>Craniata</taxon>
        <taxon>Vertebrata</taxon>
        <taxon>Euteleostomi</taxon>
        <taxon>Actinopterygii</taxon>
        <taxon>Neopterygii</taxon>
        <taxon>Teleostei</taxon>
        <taxon>Ostariophysi</taxon>
        <taxon>Cypriniformes</taxon>
        <taxon>Cyprinidae</taxon>
        <taxon>Labeoninae</taxon>
        <taxon>Labeonini</taxon>
        <taxon>Cirrhinus</taxon>
    </lineage>
</organism>
<dbReference type="SUPFAM" id="SSF50494">
    <property type="entry name" value="Trypsin-like serine proteases"/>
    <property type="match status" value="1"/>
</dbReference>
<feature type="non-terminal residue" evidence="3">
    <location>
        <position position="64"/>
    </location>
</feature>
<proteinExistence type="predicted"/>
<gene>
    <name evidence="3" type="ORF">M9458_005850</name>
</gene>
<feature type="domain" description="Peptidase S1" evidence="2">
    <location>
        <begin position="7"/>
        <end position="36"/>
    </location>
</feature>
<dbReference type="Gene3D" id="2.40.10.10">
    <property type="entry name" value="Trypsin-like serine proteases"/>
    <property type="match status" value="1"/>
</dbReference>
<evidence type="ECO:0000313" key="3">
    <source>
        <dbReference type="EMBL" id="KAL0197310.1"/>
    </source>
</evidence>
<accession>A0ABD0RFJ5</accession>
<dbReference type="Proteomes" id="UP001529510">
    <property type="component" value="Unassembled WGS sequence"/>
</dbReference>
<evidence type="ECO:0000256" key="1">
    <source>
        <dbReference type="ARBA" id="ARBA00023157"/>
    </source>
</evidence>
<name>A0ABD0RFJ5_CIRMR</name>
<dbReference type="AlphaFoldDB" id="A0ABD0RFJ5"/>
<keyword evidence="1" id="KW-1015">Disulfide bond</keyword>
<feature type="non-terminal residue" evidence="3">
    <location>
        <position position="1"/>
    </location>
</feature>
<keyword evidence="4" id="KW-1185">Reference proteome</keyword>
<dbReference type="PANTHER" id="PTHR24253">
    <property type="entry name" value="TRANSMEMBRANE PROTEASE SERINE"/>
    <property type="match status" value="1"/>
</dbReference>
<evidence type="ECO:0000259" key="2">
    <source>
        <dbReference type="Pfam" id="PF00089"/>
    </source>
</evidence>
<dbReference type="InterPro" id="IPR009003">
    <property type="entry name" value="Peptidase_S1_PA"/>
</dbReference>
<protein>
    <recommendedName>
        <fullName evidence="2">Peptidase S1 domain-containing protein</fullName>
    </recommendedName>
</protein>
<reference evidence="3 4" key="1">
    <citation type="submission" date="2024-05" db="EMBL/GenBank/DDBJ databases">
        <title>Genome sequencing and assembly of Indian major carp, Cirrhinus mrigala (Hamilton, 1822).</title>
        <authorList>
            <person name="Mohindra V."/>
            <person name="Chowdhury L.M."/>
            <person name="Lal K."/>
            <person name="Jena J.K."/>
        </authorList>
    </citation>
    <scope>NUCLEOTIDE SEQUENCE [LARGE SCALE GENOMIC DNA]</scope>
    <source>
        <strain evidence="3">CM1030</strain>
        <tissue evidence="3">Blood</tissue>
    </source>
</reference>
<dbReference type="PANTHER" id="PTHR24253:SF127">
    <property type="entry name" value="SERINE PROTEASE 27-LIKE"/>
    <property type="match status" value="1"/>
</dbReference>
<dbReference type="Pfam" id="PF00089">
    <property type="entry name" value="Trypsin"/>
    <property type="match status" value="1"/>
</dbReference>